<dbReference type="SUPFAM" id="SSF47413">
    <property type="entry name" value="lambda repressor-like DNA-binding domains"/>
    <property type="match status" value="1"/>
</dbReference>
<reference evidence="2" key="1">
    <citation type="journal article" date="2021" name="PeerJ">
        <title>Extensive microbial diversity within the chicken gut microbiome revealed by metagenomics and culture.</title>
        <authorList>
            <person name="Gilroy R."/>
            <person name="Ravi A."/>
            <person name="Getino M."/>
            <person name="Pursley I."/>
            <person name="Horton D.L."/>
            <person name="Alikhan N.F."/>
            <person name="Baker D."/>
            <person name="Gharbi K."/>
            <person name="Hall N."/>
            <person name="Watson M."/>
            <person name="Adriaenssens E.M."/>
            <person name="Foster-Nyarko E."/>
            <person name="Jarju S."/>
            <person name="Secka A."/>
            <person name="Antonio M."/>
            <person name="Oren A."/>
            <person name="Chaudhuri R.R."/>
            <person name="La Ragione R."/>
            <person name="Hildebrand F."/>
            <person name="Pallen M.J."/>
        </authorList>
    </citation>
    <scope>NUCLEOTIDE SEQUENCE</scope>
    <source>
        <strain evidence="2">ChiSjej5B23-15282</strain>
    </source>
</reference>
<comment type="caution">
    <text evidence="2">The sequence shown here is derived from an EMBL/GenBank/DDBJ whole genome shotgun (WGS) entry which is preliminary data.</text>
</comment>
<name>A0A9D1VWB8_9FIRM</name>
<dbReference type="Pfam" id="PF01381">
    <property type="entry name" value="HTH_3"/>
    <property type="match status" value="1"/>
</dbReference>
<sequence length="99" mass="11274">MNNFNFLSKTPKEIDKLIAARIRNIRRRRKISQKRLSEKSGVSLGSVKRFESSGEISLISLTKIAIALDLENELEGLFEHVPFLSIEEIINGEDEKTES</sequence>
<dbReference type="Gene3D" id="1.10.260.40">
    <property type="entry name" value="lambda repressor-like DNA-binding domains"/>
    <property type="match status" value="1"/>
</dbReference>
<accession>A0A9D1VWB8</accession>
<dbReference type="Proteomes" id="UP000824243">
    <property type="component" value="Unassembled WGS sequence"/>
</dbReference>
<gene>
    <name evidence="2" type="ORF">H9981_00245</name>
</gene>
<dbReference type="AlphaFoldDB" id="A0A9D1VWB8"/>
<feature type="domain" description="HTH cro/C1-type" evidence="1">
    <location>
        <begin position="22"/>
        <end position="74"/>
    </location>
</feature>
<dbReference type="PROSITE" id="PS50943">
    <property type="entry name" value="HTH_CROC1"/>
    <property type="match status" value="1"/>
</dbReference>
<evidence type="ECO:0000259" key="1">
    <source>
        <dbReference type="PROSITE" id="PS50943"/>
    </source>
</evidence>
<evidence type="ECO:0000313" key="2">
    <source>
        <dbReference type="EMBL" id="HIX47447.1"/>
    </source>
</evidence>
<organism evidence="2 3">
    <name type="scientific">Candidatus Mediterraneibacter caccavium</name>
    <dbReference type="NCBI Taxonomy" id="2838661"/>
    <lineage>
        <taxon>Bacteria</taxon>
        <taxon>Bacillati</taxon>
        <taxon>Bacillota</taxon>
        <taxon>Clostridia</taxon>
        <taxon>Lachnospirales</taxon>
        <taxon>Lachnospiraceae</taxon>
        <taxon>Mediterraneibacter</taxon>
    </lineage>
</organism>
<protein>
    <submittedName>
        <fullName evidence="2">Helix-turn-helix domain-containing protein</fullName>
    </submittedName>
</protein>
<reference evidence="2" key="2">
    <citation type="submission" date="2021-04" db="EMBL/GenBank/DDBJ databases">
        <authorList>
            <person name="Gilroy R."/>
        </authorList>
    </citation>
    <scope>NUCLEOTIDE SEQUENCE</scope>
    <source>
        <strain evidence="2">ChiSjej5B23-15282</strain>
    </source>
</reference>
<dbReference type="SMART" id="SM00530">
    <property type="entry name" value="HTH_XRE"/>
    <property type="match status" value="1"/>
</dbReference>
<proteinExistence type="predicted"/>
<dbReference type="InterPro" id="IPR010982">
    <property type="entry name" value="Lambda_DNA-bd_dom_sf"/>
</dbReference>
<dbReference type="InterPro" id="IPR001387">
    <property type="entry name" value="Cro/C1-type_HTH"/>
</dbReference>
<evidence type="ECO:0000313" key="3">
    <source>
        <dbReference type="Proteomes" id="UP000824243"/>
    </source>
</evidence>
<dbReference type="EMBL" id="DXFA01000006">
    <property type="protein sequence ID" value="HIX47447.1"/>
    <property type="molecule type" value="Genomic_DNA"/>
</dbReference>
<dbReference type="GO" id="GO:0003677">
    <property type="term" value="F:DNA binding"/>
    <property type="evidence" value="ECO:0007669"/>
    <property type="project" value="InterPro"/>
</dbReference>